<keyword evidence="7" id="KW-1185">Reference proteome</keyword>
<dbReference type="Proteomes" id="UP001296943">
    <property type="component" value="Unassembled WGS sequence"/>
</dbReference>
<evidence type="ECO:0000256" key="5">
    <source>
        <dbReference type="HAMAP-Rule" id="MF_02070"/>
    </source>
</evidence>
<dbReference type="HAMAP" id="MF_02070">
    <property type="entry name" value="TagA_TarA"/>
    <property type="match status" value="1"/>
</dbReference>
<dbReference type="NCBIfam" id="TIGR00696">
    <property type="entry name" value="wecG_tagA_cpsF"/>
    <property type="match status" value="1"/>
</dbReference>
<comment type="similarity">
    <text evidence="5">Belongs to the glycosyltransferase 26 family. TagA/TarA subfamily.</text>
</comment>
<dbReference type="InterPro" id="IPR034714">
    <property type="entry name" value="TagA_TarA"/>
</dbReference>
<dbReference type="RefSeq" id="WP_204498902.1">
    <property type="nucleotide sequence ID" value="NZ_JAFBDR010000008.1"/>
</dbReference>
<accession>A0ABS2MZV0</accession>
<evidence type="ECO:0000256" key="4">
    <source>
        <dbReference type="ARBA" id="ARBA00023316"/>
    </source>
</evidence>
<proteinExistence type="inferred from homology"/>
<keyword evidence="1 5" id="KW-0328">Glycosyltransferase</keyword>
<keyword evidence="4 5" id="KW-0961">Cell wall biogenesis/degradation</keyword>
<dbReference type="EC" id="2.4.1.187" evidence="5"/>
<comment type="caution">
    <text evidence="6">The sequence shown here is derived from an EMBL/GenBank/DDBJ whole genome shotgun (WGS) entry which is preliminary data.</text>
</comment>
<keyword evidence="2 5" id="KW-0808">Transferase</keyword>
<comment type="pathway">
    <text evidence="5">Cell wall biogenesis; teichoic acid biosynthesis.</text>
</comment>
<dbReference type="CDD" id="cd06533">
    <property type="entry name" value="Glyco_transf_WecG_TagA"/>
    <property type="match status" value="1"/>
</dbReference>
<evidence type="ECO:0000313" key="6">
    <source>
        <dbReference type="EMBL" id="MBM7571366.1"/>
    </source>
</evidence>
<comment type="catalytic activity">
    <reaction evidence="5">
        <text>UDP-N-acetyl-alpha-D-mannosamine + N-acetyl-alpha-D-glucosaminyl-di-trans,octa-cis-undecaprenyl diphosphate = N-acetyl-beta-D-mannosaminyl-(1-&gt;4)-N-acetyl-alpha-D-glucosaminyl di-trans,octa-cis-undecaprenyl diphosphate + UDP + H(+)</text>
        <dbReference type="Rhea" id="RHEA:16053"/>
        <dbReference type="ChEBI" id="CHEBI:15378"/>
        <dbReference type="ChEBI" id="CHEBI:58223"/>
        <dbReference type="ChEBI" id="CHEBI:62959"/>
        <dbReference type="ChEBI" id="CHEBI:68623"/>
        <dbReference type="ChEBI" id="CHEBI:132210"/>
        <dbReference type="EC" id="2.4.1.187"/>
    </reaction>
</comment>
<dbReference type="InterPro" id="IPR004629">
    <property type="entry name" value="WecG_TagA_CpsF"/>
</dbReference>
<dbReference type="PANTHER" id="PTHR34136:SF1">
    <property type="entry name" value="UDP-N-ACETYL-D-MANNOSAMINURONIC ACID TRANSFERASE"/>
    <property type="match status" value="1"/>
</dbReference>
<name>A0ABS2MZV0_9BACI</name>
<sequence>MANKETILGVDVSNETYDSITKQLFYNIEEKKQSFIVAVNPEKIMKASKDPQLRELINSADYQIPDGVGVLIASKLQGGSISNRITGIDLMNALIEEAEKQGKRVFLYGGKPGVAEVAAKRLKETYPNLCLAGILDGYQKDNDKIIDTINDANADLLFVAMGSPRQEEWIRANREQLNVSVFQGVGGSFDVLAGNIKRAPGIFRKFGLEWLYRLIVEPWRWKRQLALPRFLVQVITKK</sequence>
<reference evidence="6 7" key="1">
    <citation type="submission" date="2021-01" db="EMBL/GenBank/DDBJ databases">
        <title>Genomic Encyclopedia of Type Strains, Phase IV (KMG-IV): sequencing the most valuable type-strain genomes for metagenomic binning, comparative biology and taxonomic classification.</title>
        <authorList>
            <person name="Goeker M."/>
        </authorList>
    </citation>
    <scope>NUCLEOTIDE SEQUENCE [LARGE SCALE GENOMIC DNA]</scope>
    <source>
        <strain evidence="6 7">DSM 23711</strain>
    </source>
</reference>
<dbReference type="Pfam" id="PF03808">
    <property type="entry name" value="Glyco_tran_WecG"/>
    <property type="match status" value="1"/>
</dbReference>
<dbReference type="PANTHER" id="PTHR34136">
    <property type="match status" value="1"/>
</dbReference>
<organism evidence="6 7">
    <name type="scientific">Aquibacillus albus</name>
    <dbReference type="NCBI Taxonomy" id="1168171"/>
    <lineage>
        <taxon>Bacteria</taxon>
        <taxon>Bacillati</taxon>
        <taxon>Bacillota</taxon>
        <taxon>Bacilli</taxon>
        <taxon>Bacillales</taxon>
        <taxon>Bacillaceae</taxon>
        <taxon>Aquibacillus</taxon>
    </lineage>
</organism>
<evidence type="ECO:0000313" key="7">
    <source>
        <dbReference type="Proteomes" id="UP001296943"/>
    </source>
</evidence>
<evidence type="ECO:0000256" key="2">
    <source>
        <dbReference type="ARBA" id="ARBA00022679"/>
    </source>
</evidence>
<evidence type="ECO:0000256" key="3">
    <source>
        <dbReference type="ARBA" id="ARBA00022944"/>
    </source>
</evidence>
<gene>
    <name evidence="6" type="ORF">JOC48_001862</name>
</gene>
<evidence type="ECO:0000256" key="1">
    <source>
        <dbReference type="ARBA" id="ARBA00022676"/>
    </source>
</evidence>
<comment type="function">
    <text evidence="5">Catalyzes the conversion of GlcNAc-PP-undecaprenol into ManNAc-GlcNAc-PP-undecaprenol, the first committed lipid intermediate in the de novo synthesis of teichoic acid.</text>
</comment>
<dbReference type="EMBL" id="JAFBDR010000008">
    <property type="protein sequence ID" value="MBM7571366.1"/>
    <property type="molecule type" value="Genomic_DNA"/>
</dbReference>
<keyword evidence="3 5" id="KW-0777">Teichoic acid biosynthesis</keyword>
<dbReference type="GO" id="GO:0047244">
    <property type="term" value="F:N-acetylglucosaminyldiphosphoundecaprenol N-acetyl-beta-D-mannosaminyltransferase activity"/>
    <property type="evidence" value="ECO:0007669"/>
    <property type="project" value="UniProtKB-EC"/>
</dbReference>
<protein>
    <recommendedName>
        <fullName evidence="5">N-acetylglucosaminyldiphosphoundecaprenol N-acetyl-beta-D-mannosaminyltransferase</fullName>
        <ecNumber evidence="5">2.4.1.187</ecNumber>
    </recommendedName>
    <alternativeName>
        <fullName evidence="5">N-acetylmannosaminyltransferase</fullName>
    </alternativeName>
    <alternativeName>
        <fullName evidence="5">UDP-N-acetylmannosamine transferase</fullName>
    </alternativeName>
    <alternativeName>
        <fullName evidence="5">UDP-N-acetylmannosamine:N-acetylglucosaminyl pyrophosphorylundecaprenol N-acetylmannosaminyltransferase</fullName>
    </alternativeName>
</protein>